<feature type="domain" description="Helix-turn-helix type 11" evidence="1">
    <location>
        <begin position="7"/>
        <end position="61"/>
    </location>
</feature>
<evidence type="ECO:0000259" key="1">
    <source>
        <dbReference type="Pfam" id="PF08279"/>
    </source>
</evidence>
<evidence type="ECO:0000313" key="4">
    <source>
        <dbReference type="Proteomes" id="UP001430290"/>
    </source>
</evidence>
<gene>
    <name evidence="3" type="ORF">K7B09_09640</name>
</gene>
<dbReference type="PANTHER" id="PTHR34580">
    <property type="match status" value="1"/>
</dbReference>
<evidence type="ECO:0000313" key="3">
    <source>
        <dbReference type="EMBL" id="MBZ4186583.1"/>
    </source>
</evidence>
<dbReference type="InterPro" id="IPR026881">
    <property type="entry name" value="WYL_dom"/>
</dbReference>
<dbReference type="Pfam" id="PF08279">
    <property type="entry name" value="HTH_11"/>
    <property type="match status" value="1"/>
</dbReference>
<dbReference type="Gene3D" id="1.10.10.10">
    <property type="entry name" value="Winged helix-like DNA-binding domain superfamily/Winged helix DNA-binding domain"/>
    <property type="match status" value="1"/>
</dbReference>
<dbReference type="InterPro" id="IPR051534">
    <property type="entry name" value="CBASS_pafABC_assoc_protein"/>
</dbReference>
<dbReference type="PANTHER" id="PTHR34580:SF3">
    <property type="entry name" value="PROTEIN PAFB"/>
    <property type="match status" value="1"/>
</dbReference>
<dbReference type="Proteomes" id="UP001430290">
    <property type="component" value="Unassembled WGS sequence"/>
</dbReference>
<protein>
    <submittedName>
        <fullName evidence="3">YafY family transcriptional regulator</fullName>
    </submittedName>
</protein>
<dbReference type="RefSeq" id="WP_223629260.1">
    <property type="nucleotide sequence ID" value="NZ_JAIQDJ010000005.1"/>
</dbReference>
<organism evidence="3 4">
    <name type="scientific">Thermomonas beijingensis</name>
    <dbReference type="NCBI Taxonomy" id="2872701"/>
    <lineage>
        <taxon>Bacteria</taxon>
        <taxon>Pseudomonadati</taxon>
        <taxon>Pseudomonadota</taxon>
        <taxon>Gammaproteobacteria</taxon>
        <taxon>Lysobacterales</taxon>
        <taxon>Lysobacteraceae</taxon>
        <taxon>Thermomonas</taxon>
    </lineage>
</organism>
<dbReference type="SUPFAM" id="SSF46785">
    <property type="entry name" value="Winged helix' DNA-binding domain"/>
    <property type="match status" value="1"/>
</dbReference>
<accession>A0ABS7TFH2</accession>
<dbReference type="EMBL" id="JAIQDJ010000005">
    <property type="protein sequence ID" value="MBZ4186583.1"/>
    <property type="molecule type" value="Genomic_DNA"/>
</dbReference>
<dbReference type="InterPro" id="IPR036388">
    <property type="entry name" value="WH-like_DNA-bd_sf"/>
</dbReference>
<proteinExistence type="predicted"/>
<reference evidence="3" key="1">
    <citation type="submission" date="2021-09" db="EMBL/GenBank/DDBJ databases">
        <authorList>
            <person name="Wu T."/>
            <person name="Guo S.Z."/>
        </authorList>
    </citation>
    <scope>NUCLEOTIDE SEQUENCE</scope>
    <source>
        <strain evidence="3">RSS-23</strain>
    </source>
</reference>
<keyword evidence="4" id="KW-1185">Reference proteome</keyword>
<comment type="caution">
    <text evidence="3">The sequence shown here is derived from an EMBL/GenBank/DDBJ whole genome shotgun (WGS) entry which is preliminary data.</text>
</comment>
<dbReference type="Pfam" id="PF13280">
    <property type="entry name" value="WYL"/>
    <property type="match status" value="1"/>
</dbReference>
<evidence type="ECO:0000259" key="2">
    <source>
        <dbReference type="Pfam" id="PF13280"/>
    </source>
</evidence>
<dbReference type="InterPro" id="IPR013196">
    <property type="entry name" value="HTH_11"/>
</dbReference>
<name>A0ABS7TFH2_9GAMM</name>
<dbReference type="PROSITE" id="PS52050">
    <property type="entry name" value="WYL"/>
    <property type="match status" value="1"/>
</dbReference>
<dbReference type="InterPro" id="IPR036390">
    <property type="entry name" value="WH_DNA-bd_sf"/>
</dbReference>
<feature type="domain" description="WYL" evidence="2">
    <location>
        <begin position="138"/>
        <end position="203"/>
    </location>
</feature>
<sequence length="237" mass="26931">MSTRATRLLKLLDALRQRRQPVSGVQLAETFGVSLRTLYRDIDTLRGQGADIAGDPGIGYQLRPGFLLPPMMFSEEELEAMVLGTRWVASHADPELATAARGAMDRILGILPEGLRLQVETGGLFAPDWRPSAPEPWLPTLRRAIRGQRALHLAYADAGKRVSQRTIWPFAMAFLDDRRLLAAWCELRGEFRHFRADRVLGLEDAGRGYPETRHGLLRRWRVQEQLRQRDRVTADRN</sequence>